<keyword evidence="3" id="KW-0805">Transcription regulation</keyword>
<protein>
    <submittedName>
        <fullName evidence="6">F-actin-capping protein subunit beta</fullName>
    </submittedName>
</protein>
<name>A0ABR3TK82_9PEZI</name>
<accession>A0ABR3TK82</accession>
<proteinExistence type="predicted"/>
<reference evidence="6 7" key="1">
    <citation type="journal article" date="2023" name="Plant Dis.">
        <title>First Report of Diplodia intermedia Causing Canker and Dieback Diseases on Apple Trees in Canada.</title>
        <authorList>
            <person name="Ellouze W."/>
            <person name="Ilyukhin E."/>
            <person name="Sulman M."/>
            <person name="Ali S."/>
        </authorList>
    </citation>
    <scope>NUCLEOTIDE SEQUENCE [LARGE SCALE GENOMIC DNA]</scope>
    <source>
        <strain evidence="6 7">M45-28</strain>
    </source>
</reference>
<dbReference type="CDD" id="cd12148">
    <property type="entry name" value="fungal_TF_MHR"/>
    <property type="match status" value="1"/>
</dbReference>
<dbReference type="InterPro" id="IPR050815">
    <property type="entry name" value="TF_fung"/>
</dbReference>
<organism evidence="6 7">
    <name type="scientific">Diplodia intermedia</name>
    <dbReference type="NCBI Taxonomy" id="856260"/>
    <lineage>
        <taxon>Eukaryota</taxon>
        <taxon>Fungi</taxon>
        <taxon>Dikarya</taxon>
        <taxon>Ascomycota</taxon>
        <taxon>Pezizomycotina</taxon>
        <taxon>Dothideomycetes</taxon>
        <taxon>Dothideomycetes incertae sedis</taxon>
        <taxon>Botryosphaeriales</taxon>
        <taxon>Botryosphaeriaceae</taxon>
        <taxon>Diplodia</taxon>
    </lineage>
</organism>
<keyword evidence="2" id="KW-0479">Metal-binding</keyword>
<dbReference type="PANTHER" id="PTHR47338:SF10">
    <property type="entry name" value="TRANSCRIPTION FACTOR DOMAIN-CONTAINING PROTEIN-RELATED"/>
    <property type="match status" value="1"/>
</dbReference>
<evidence type="ECO:0000256" key="1">
    <source>
        <dbReference type="ARBA" id="ARBA00004123"/>
    </source>
</evidence>
<comment type="subcellular location">
    <subcellularLocation>
        <location evidence="1">Nucleus</location>
    </subcellularLocation>
</comment>
<keyword evidence="7" id="KW-1185">Reference proteome</keyword>
<dbReference type="PANTHER" id="PTHR47338">
    <property type="entry name" value="ZN(II)2CYS6 TRANSCRIPTION FACTOR (EUROFUNG)-RELATED"/>
    <property type="match status" value="1"/>
</dbReference>
<dbReference type="EMBL" id="JAKEKT020000056">
    <property type="protein sequence ID" value="KAL1639957.1"/>
    <property type="molecule type" value="Genomic_DNA"/>
</dbReference>
<dbReference type="Proteomes" id="UP001521184">
    <property type="component" value="Unassembled WGS sequence"/>
</dbReference>
<keyword evidence="4" id="KW-0804">Transcription</keyword>
<evidence type="ECO:0000256" key="4">
    <source>
        <dbReference type="ARBA" id="ARBA00023163"/>
    </source>
</evidence>
<sequence length="265" mass="29109">MPFSRNLRKMITSTPTEASPTSFQAILKAYVLLGRVTEHVHSMEASSDPEEHFSEFQQLDTELSRFKLSLPRTTTTIRSSSSVKEATHAFWLNAITSILIVLLHHRAARGPPQPSSAIQTPVSESHGSIEGFEYCIAATENLSRMIQDATRISIDALINPHIGSSLYGCGRTLALHYAASERKSEKVRSDIDMYLLLFDRIADVYPTLGTKFGNGMRYTLAQAPEVACEIKADGARGMLTKCGDWAGSDPQATLQNLTAAFSRGE</sequence>
<gene>
    <name evidence="6" type="primary">CAP2_1</name>
    <name evidence="6" type="ORF">SLS58_007383</name>
</gene>
<evidence type="ECO:0000256" key="2">
    <source>
        <dbReference type="ARBA" id="ARBA00022723"/>
    </source>
</evidence>
<evidence type="ECO:0000256" key="5">
    <source>
        <dbReference type="ARBA" id="ARBA00023242"/>
    </source>
</evidence>
<evidence type="ECO:0000313" key="7">
    <source>
        <dbReference type="Proteomes" id="UP001521184"/>
    </source>
</evidence>
<evidence type="ECO:0000313" key="6">
    <source>
        <dbReference type="EMBL" id="KAL1639957.1"/>
    </source>
</evidence>
<keyword evidence="5" id="KW-0539">Nucleus</keyword>
<comment type="caution">
    <text evidence="6">The sequence shown here is derived from an EMBL/GenBank/DDBJ whole genome shotgun (WGS) entry which is preliminary data.</text>
</comment>
<evidence type="ECO:0000256" key="3">
    <source>
        <dbReference type="ARBA" id="ARBA00023015"/>
    </source>
</evidence>